<feature type="transmembrane region" description="Helical" evidence="1">
    <location>
        <begin position="355"/>
        <end position="373"/>
    </location>
</feature>
<evidence type="ECO:0000259" key="2">
    <source>
        <dbReference type="Pfam" id="PF01757"/>
    </source>
</evidence>
<feature type="transmembrane region" description="Helical" evidence="1">
    <location>
        <begin position="324"/>
        <end position="343"/>
    </location>
</feature>
<keyword evidence="4" id="KW-1185">Reference proteome</keyword>
<gene>
    <name evidence="3" type="ORF">IFO71_20580</name>
</gene>
<dbReference type="Pfam" id="PF01757">
    <property type="entry name" value="Acyl_transf_3"/>
    <property type="match status" value="1"/>
</dbReference>
<evidence type="ECO:0000256" key="1">
    <source>
        <dbReference type="SAM" id="Phobius"/>
    </source>
</evidence>
<feature type="transmembrane region" description="Helical" evidence="1">
    <location>
        <begin position="226"/>
        <end position="242"/>
    </location>
</feature>
<dbReference type="GO" id="GO:0016747">
    <property type="term" value="F:acyltransferase activity, transferring groups other than amino-acyl groups"/>
    <property type="evidence" value="ECO:0007669"/>
    <property type="project" value="InterPro"/>
</dbReference>
<feature type="transmembrane region" description="Helical" evidence="1">
    <location>
        <begin position="156"/>
        <end position="174"/>
    </location>
</feature>
<feature type="domain" description="Acyltransferase 3" evidence="2">
    <location>
        <begin position="15"/>
        <end position="369"/>
    </location>
</feature>
<dbReference type="PANTHER" id="PTHR36927:SF3">
    <property type="entry name" value="GLUCANS BIOSYNTHESIS PROTEIN C"/>
    <property type="match status" value="1"/>
</dbReference>
<keyword evidence="1" id="KW-0472">Membrane</keyword>
<feature type="transmembrane region" description="Helical" evidence="1">
    <location>
        <begin position="22"/>
        <end position="44"/>
    </location>
</feature>
<keyword evidence="3" id="KW-0012">Acyltransferase</keyword>
<dbReference type="RefSeq" id="WP_192031571.1">
    <property type="nucleotide sequence ID" value="NZ_JACYTR010000088.1"/>
</dbReference>
<feature type="transmembrane region" description="Helical" evidence="1">
    <location>
        <begin position="64"/>
        <end position="85"/>
    </location>
</feature>
<sequence>MSPVHPPIADQGRRYDVDALRVLAFALLILYHVGMFYVADWGWHVKSAHLSETLQGPMLVLNQWRMPLIFMVSGLALSFVIERYQAGALAAKRTSRLLIPLLFGMLVIVPPQAYFQALANSATEPGYVDFLLRYFSFQPWPEDAFSGSEIGITWNHLWYLPYLWLYTLLLIPLSRLLRSDSPTVARLRALRGWKLVVLPTLPLLVYGLTLFPVFGGIKHDLLTDGYAHAMFFTFFLYGYLIGRDPGLWQALSSMRWWSLGLAILAFVVLRVVNEWLPEDRDLLQQVIGGWAVYLNRWLWLMAVLGWAHRLLNRPFSWLPYATEAVYPWYILHQTLIVVAGVYLSRLGLGPVWEPIAVILATMAGCALLHELLIRRISWLRPLFGLAPKRRAQAGPVESAEPARLAG</sequence>
<feature type="transmembrane region" description="Helical" evidence="1">
    <location>
        <begin position="292"/>
        <end position="312"/>
    </location>
</feature>
<comment type="caution">
    <text evidence="3">The sequence shown here is derived from an EMBL/GenBank/DDBJ whole genome shotgun (WGS) entry which is preliminary data.</text>
</comment>
<feature type="transmembrane region" description="Helical" evidence="1">
    <location>
        <begin position="254"/>
        <end position="272"/>
    </location>
</feature>
<dbReference type="AlphaFoldDB" id="A0AAW3ZT07"/>
<protein>
    <submittedName>
        <fullName evidence="3">Acyltransferase family protein</fullName>
    </submittedName>
</protein>
<evidence type="ECO:0000313" key="4">
    <source>
        <dbReference type="Proteomes" id="UP000613768"/>
    </source>
</evidence>
<accession>A0AAW3ZT07</accession>
<proteinExistence type="predicted"/>
<organism evidence="3 4">
    <name type="scientific">Pseudomarimonas arenosa</name>
    <dbReference type="NCBI Taxonomy" id="2774145"/>
    <lineage>
        <taxon>Bacteria</taxon>
        <taxon>Pseudomonadati</taxon>
        <taxon>Pseudomonadota</taxon>
        <taxon>Gammaproteobacteria</taxon>
        <taxon>Lysobacterales</taxon>
        <taxon>Lysobacteraceae</taxon>
        <taxon>Pseudomarimonas</taxon>
    </lineage>
</organism>
<dbReference type="InterPro" id="IPR050623">
    <property type="entry name" value="Glucan_succinyl_AcylTrfase"/>
</dbReference>
<evidence type="ECO:0000313" key="3">
    <source>
        <dbReference type="EMBL" id="MBD8528152.1"/>
    </source>
</evidence>
<name>A0AAW3ZT07_9GAMM</name>
<dbReference type="EMBL" id="JACYTR010000088">
    <property type="protein sequence ID" value="MBD8528152.1"/>
    <property type="molecule type" value="Genomic_DNA"/>
</dbReference>
<feature type="transmembrane region" description="Helical" evidence="1">
    <location>
        <begin position="195"/>
        <end position="214"/>
    </location>
</feature>
<keyword evidence="1" id="KW-0812">Transmembrane</keyword>
<reference evidence="3 4" key="1">
    <citation type="submission" date="2020-09" db="EMBL/GenBank/DDBJ databases">
        <title>Pseudoxanthomonas sp. CAU 1598 isolated from sand of Yaerae Beach.</title>
        <authorList>
            <person name="Kim W."/>
        </authorList>
    </citation>
    <scope>NUCLEOTIDE SEQUENCE [LARGE SCALE GENOMIC DNA]</scope>
    <source>
        <strain evidence="3 4">CAU 1598</strain>
    </source>
</reference>
<dbReference type="InterPro" id="IPR002656">
    <property type="entry name" value="Acyl_transf_3_dom"/>
</dbReference>
<dbReference type="PANTHER" id="PTHR36927">
    <property type="entry name" value="BLR4337 PROTEIN"/>
    <property type="match status" value="1"/>
</dbReference>
<keyword evidence="3" id="KW-0808">Transferase</keyword>
<feature type="transmembrane region" description="Helical" evidence="1">
    <location>
        <begin position="97"/>
        <end position="115"/>
    </location>
</feature>
<dbReference type="Proteomes" id="UP000613768">
    <property type="component" value="Unassembled WGS sequence"/>
</dbReference>
<keyword evidence="1" id="KW-1133">Transmembrane helix</keyword>